<dbReference type="KEGG" id="hdf:AArcSl_0307"/>
<keyword evidence="10" id="KW-1185">Reference proteome</keyword>
<keyword evidence="3" id="KW-0479">Metal-binding</keyword>
<evidence type="ECO:0000256" key="3">
    <source>
        <dbReference type="ARBA" id="ARBA00022723"/>
    </source>
</evidence>
<dbReference type="CDD" id="cd04220">
    <property type="entry name" value="Halocyanin"/>
    <property type="match status" value="1"/>
</dbReference>
<dbReference type="InterPro" id="IPR017533">
    <property type="entry name" value="Halocyanin"/>
</dbReference>
<evidence type="ECO:0000259" key="8">
    <source>
        <dbReference type="Pfam" id="PF00127"/>
    </source>
</evidence>
<dbReference type="Pfam" id="PF00127">
    <property type="entry name" value="Copper-bind"/>
    <property type="match status" value="1"/>
</dbReference>
<keyword evidence="4" id="KW-0249">Electron transport</keyword>
<keyword evidence="7" id="KW-1133">Transmembrane helix</keyword>
<evidence type="ECO:0000256" key="7">
    <source>
        <dbReference type="SAM" id="Phobius"/>
    </source>
</evidence>
<protein>
    <submittedName>
        <fullName evidence="9">Halocyanin</fullName>
    </submittedName>
</protein>
<sequence>MRRREFVRTAGGATAVAAAGTATAGSASAQEEVEPDFEGYLDGIGGGYADLRGQEEVTVEVGAGDGLQFSPAGIWIDEGTTVIWEWTGQGGEHNVVTDAENTDFENTHDFNSGDPIDEAGHTFSHTFEEGGRTGYVCEPHRGVGMFGAVAVGDDVPIVEPAPDDGWPESVHDYGVPLHPHWVGIMSALAIVATLIFTFYVVKYGESAHTGTGRN</sequence>
<dbReference type="OrthoDB" id="186995at2157"/>
<dbReference type="EMBL" id="CP025066">
    <property type="protein sequence ID" value="AUX07962.1"/>
    <property type="molecule type" value="Genomic_DNA"/>
</dbReference>
<organism evidence="9 10">
    <name type="scientific">Halalkaliarchaeum desulfuricum</name>
    <dbReference type="NCBI Taxonomy" id="2055893"/>
    <lineage>
        <taxon>Archaea</taxon>
        <taxon>Methanobacteriati</taxon>
        <taxon>Methanobacteriota</taxon>
        <taxon>Stenosarchaea group</taxon>
        <taxon>Halobacteria</taxon>
        <taxon>Halobacteriales</taxon>
        <taxon>Haloferacaceae</taxon>
        <taxon>Halalkaliarchaeum</taxon>
    </lineage>
</organism>
<feature type="domain" description="Blue (type 1) copper" evidence="8">
    <location>
        <begin position="56"/>
        <end position="151"/>
    </location>
</feature>
<dbReference type="GO" id="GO:0009055">
    <property type="term" value="F:electron transfer activity"/>
    <property type="evidence" value="ECO:0007669"/>
    <property type="project" value="InterPro"/>
</dbReference>
<keyword evidence="6 7" id="KW-0472">Membrane</keyword>
<dbReference type="Gene3D" id="2.60.40.420">
    <property type="entry name" value="Cupredoxins - blue copper proteins"/>
    <property type="match status" value="1"/>
</dbReference>
<dbReference type="RefSeq" id="WP_119814047.1">
    <property type="nucleotide sequence ID" value="NZ_CP025066.1"/>
</dbReference>
<keyword evidence="2" id="KW-0813">Transport</keyword>
<dbReference type="PANTHER" id="PTHR34192">
    <property type="entry name" value="PLASTOCYANIN MAJOR ISOFORM, CHLOROPLASTIC-RELATED"/>
    <property type="match status" value="1"/>
</dbReference>
<dbReference type="InterPro" id="IPR006311">
    <property type="entry name" value="TAT_signal"/>
</dbReference>
<dbReference type="SUPFAM" id="SSF49503">
    <property type="entry name" value="Cupredoxins"/>
    <property type="match status" value="1"/>
</dbReference>
<evidence type="ECO:0000256" key="2">
    <source>
        <dbReference type="ARBA" id="ARBA00022448"/>
    </source>
</evidence>
<feature type="transmembrane region" description="Helical" evidence="7">
    <location>
        <begin position="181"/>
        <end position="201"/>
    </location>
</feature>
<dbReference type="PROSITE" id="PS51318">
    <property type="entry name" value="TAT"/>
    <property type="match status" value="1"/>
</dbReference>
<accession>A0A343TFU0</accession>
<dbReference type="Proteomes" id="UP000263012">
    <property type="component" value="Chromosome"/>
</dbReference>
<evidence type="ECO:0000256" key="1">
    <source>
        <dbReference type="ARBA" id="ARBA00004370"/>
    </source>
</evidence>
<dbReference type="GO" id="GO:0016020">
    <property type="term" value="C:membrane"/>
    <property type="evidence" value="ECO:0007669"/>
    <property type="project" value="UniProtKB-SubCell"/>
</dbReference>
<name>A0A343TFU0_9EURY</name>
<evidence type="ECO:0000313" key="10">
    <source>
        <dbReference type="Proteomes" id="UP000263012"/>
    </source>
</evidence>
<evidence type="ECO:0000313" key="9">
    <source>
        <dbReference type="EMBL" id="AUX07962.1"/>
    </source>
</evidence>
<evidence type="ECO:0000256" key="4">
    <source>
        <dbReference type="ARBA" id="ARBA00022982"/>
    </source>
</evidence>
<dbReference type="GO" id="GO:0005507">
    <property type="term" value="F:copper ion binding"/>
    <property type="evidence" value="ECO:0007669"/>
    <property type="project" value="InterPro"/>
</dbReference>
<dbReference type="PANTHER" id="PTHR34192:SF10">
    <property type="entry name" value="PLASTOCYANIN MAJOR ISOFORM, CHLOROPLASTIC-RELATED"/>
    <property type="match status" value="1"/>
</dbReference>
<dbReference type="InterPro" id="IPR000923">
    <property type="entry name" value="BlueCu_1"/>
</dbReference>
<proteinExistence type="predicted"/>
<evidence type="ECO:0000256" key="5">
    <source>
        <dbReference type="ARBA" id="ARBA00023008"/>
    </source>
</evidence>
<dbReference type="AlphaFoldDB" id="A0A343TFU0"/>
<keyword evidence="7" id="KW-0812">Transmembrane</keyword>
<dbReference type="GeneID" id="37876642"/>
<evidence type="ECO:0000256" key="6">
    <source>
        <dbReference type="ARBA" id="ARBA00023136"/>
    </source>
</evidence>
<reference evidence="10" key="1">
    <citation type="submission" date="2017-11" db="EMBL/GenBank/DDBJ databases">
        <title>Phenotypic and genomic properties of facultatively anaerobic sulfur-reducing natronoarchaea from hypersaline soda lakes.</title>
        <authorList>
            <person name="Sorokin D.Y."/>
            <person name="Kublanov I.V."/>
            <person name="Roman P."/>
            <person name="Sinninghe Damste J.S."/>
            <person name="Golyshin P.N."/>
            <person name="Rojo D."/>
            <person name="Ciordia S."/>
            <person name="Mena M.D.C."/>
            <person name="Ferrer M."/>
            <person name="Messina E."/>
            <person name="Smedile F."/>
            <person name="La Spada G."/>
            <person name="La Cono V."/>
            <person name="Yakimov M.M."/>
        </authorList>
    </citation>
    <scope>NUCLEOTIDE SEQUENCE [LARGE SCALE GENOMIC DNA]</scope>
    <source>
        <strain evidence="10">AArc-Sl</strain>
    </source>
</reference>
<dbReference type="NCBIfam" id="TIGR03102">
    <property type="entry name" value="halo_cynanin"/>
    <property type="match status" value="1"/>
</dbReference>
<keyword evidence="5" id="KW-0186">Copper</keyword>
<comment type="subcellular location">
    <subcellularLocation>
        <location evidence="1">Membrane</location>
    </subcellularLocation>
</comment>
<gene>
    <name evidence="9" type="primary">petE</name>
    <name evidence="9" type="ORF">AArcSl_0307</name>
</gene>
<dbReference type="InterPro" id="IPR008972">
    <property type="entry name" value="Cupredoxin"/>
</dbReference>